<dbReference type="Pfam" id="PF01455">
    <property type="entry name" value="HupF_HypC"/>
    <property type="match status" value="1"/>
</dbReference>
<dbReference type="PRINTS" id="PR00445">
    <property type="entry name" value="HUPFHYPC"/>
</dbReference>
<evidence type="ECO:0008006" key="4">
    <source>
        <dbReference type="Google" id="ProtNLM"/>
    </source>
</evidence>
<protein>
    <recommendedName>
        <fullName evidence="4">Hydrogenase expression/formation protein HypC</fullName>
    </recommendedName>
</protein>
<evidence type="ECO:0000313" key="3">
    <source>
        <dbReference type="Proteomes" id="UP001499910"/>
    </source>
</evidence>
<gene>
    <name evidence="2" type="ORF">GCM10023209_05260</name>
</gene>
<evidence type="ECO:0000256" key="1">
    <source>
        <dbReference type="ARBA" id="ARBA00006018"/>
    </source>
</evidence>
<dbReference type="RefSeq" id="WP_259546829.1">
    <property type="nucleotide sequence ID" value="NZ_BAABHW010000001.1"/>
</dbReference>
<comment type="similarity">
    <text evidence="1">Belongs to the HupF/HypC family.</text>
</comment>
<sequence>MCHAVPARVTRVLDGDLAEIDLGGARKTVSTVLVGPVIEGEFLLVHVGYALGRIDPDEAEATLAALAELDALEEARS</sequence>
<dbReference type="SUPFAM" id="SSF159127">
    <property type="entry name" value="HupF/HypC-like"/>
    <property type="match status" value="1"/>
</dbReference>
<proteinExistence type="inferred from homology"/>
<name>A0ABP9KYR0_9RHOB</name>
<dbReference type="NCBIfam" id="TIGR00074">
    <property type="entry name" value="hypC_hupF"/>
    <property type="match status" value="1"/>
</dbReference>
<dbReference type="PANTHER" id="PTHR35177:SF2">
    <property type="entry name" value="HYDROGENASE MATURATION FACTOR HYBG"/>
    <property type="match status" value="1"/>
</dbReference>
<comment type="caution">
    <text evidence="2">The sequence shown here is derived from an EMBL/GenBank/DDBJ whole genome shotgun (WGS) entry which is preliminary data.</text>
</comment>
<dbReference type="EMBL" id="BAABHW010000001">
    <property type="protein sequence ID" value="GAA5066530.1"/>
    <property type="molecule type" value="Genomic_DNA"/>
</dbReference>
<dbReference type="PANTHER" id="PTHR35177">
    <property type="entry name" value="HYDROGENASE MATURATION FACTOR HYBG"/>
    <property type="match status" value="1"/>
</dbReference>
<dbReference type="Proteomes" id="UP001499910">
    <property type="component" value="Unassembled WGS sequence"/>
</dbReference>
<dbReference type="InterPro" id="IPR001109">
    <property type="entry name" value="Hydrogenase_HupF/HypC"/>
</dbReference>
<accession>A0ABP9KYR0</accession>
<dbReference type="Gene3D" id="2.30.30.140">
    <property type="match status" value="1"/>
</dbReference>
<organism evidence="2 3">
    <name type="scientific">[Roseibacterium] beibuensis</name>
    <dbReference type="NCBI Taxonomy" id="1193142"/>
    <lineage>
        <taxon>Bacteria</taxon>
        <taxon>Pseudomonadati</taxon>
        <taxon>Pseudomonadota</taxon>
        <taxon>Alphaproteobacteria</taxon>
        <taxon>Rhodobacterales</taxon>
        <taxon>Roseobacteraceae</taxon>
        <taxon>Roseicyclus</taxon>
    </lineage>
</organism>
<keyword evidence="3" id="KW-1185">Reference proteome</keyword>
<reference evidence="3" key="1">
    <citation type="journal article" date="2019" name="Int. J. Syst. Evol. Microbiol.">
        <title>The Global Catalogue of Microorganisms (GCM) 10K type strain sequencing project: providing services to taxonomists for standard genome sequencing and annotation.</title>
        <authorList>
            <consortium name="The Broad Institute Genomics Platform"/>
            <consortium name="The Broad Institute Genome Sequencing Center for Infectious Disease"/>
            <person name="Wu L."/>
            <person name="Ma J."/>
        </authorList>
    </citation>
    <scope>NUCLEOTIDE SEQUENCE [LARGE SCALE GENOMIC DNA]</scope>
    <source>
        <strain evidence="3">JCM 18015</strain>
    </source>
</reference>
<evidence type="ECO:0000313" key="2">
    <source>
        <dbReference type="EMBL" id="GAA5066530.1"/>
    </source>
</evidence>